<dbReference type="GO" id="GO:0003676">
    <property type="term" value="F:nucleic acid binding"/>
    <property type="evidence" value="ECO:0007669"/>
    <property type="project" value="InterPro"/>
</dbReference>
<keyword evidence="5" id="KW-0808">Transferase</keyword>
<dbReference type="EC" id="2.7.7.7" evidence="5"/>
<dbReference type="InterPro" id="IPR013520">
    <property type="entry name" value="Ribonucl_H"/>
</dbReference>
<comment type="caution">
    <text evidence="5">The sequence shown here is derived from an EMBL/GenBank/DDBJ whole genome shotgun (WGS) entry which is preliminary data.</text>
</comment>
<dbReference type="RefSeq" id="WP_090958427.1">
    <property type="nucleotide sequence ID" value="NZ_FOOA01000001.1"/>
</dbReference>
<dbReference type="GO" id="GO:0003887">
    <property type="term" value="F:DNA-directed DNA polymerase activity"/>
    <property type="evidence" value="ECO:0007669"/>
    <property type="project" value="UniProtKB-EC"/>
</dbReference>
<dbReference type="Pfam" id="PF00929">
    <property type="entry name" value="RNase_T"/>
    <property type="match status" value="1"/>
</dbReference>
<evidence type="ECO:0000259" key="4">
    <source>
        <dbReference type="PROSITE" id="PS50966"/>
    </source>
</evidence>
<evidence type="ECO:0000313" key="6">
    <source>
        <dbReference type="Proteomes" id="UP000531216"/>
    </source>
</evidence>
<dbReference type="GO" id="GO:0008270">
    <property type="term" value="F:zinc ion binding"/>
    <property type="evidence" value="ECO:0007669"/>
    <property type="project" value="UniProtKB-KW"/>
</dbReference>
<accession>A0A7W6BP73</accession>
<dbReference type="CDD" id="cd06130">
    <property type="entry name" value="DNA_pol_III_epsilon_like"/>
    <property type="match status" value="1"/>
</dbReference>
<keyword evidence="3" id="KW-0479">Metal-binding</keyword>
<dbReference type="AlphaFoldDB" id="A0A7W6BP73"/>
<evidence type="ECO:0000256" key="3">
    <source>
        <dbReference type="PROSITE-ProRule" id="PRU00325"/>
    </source>
</evidence>
<dbReference type="InterPro" id="IPR036397">
    <property type="entry name" value="RNaseH_sf"/>
</dbReference>
<dbReference type="InterPro" id="IPR012337">
    <property type="entry name" value="RNaseH-like_sf"/>
</dbReference>
<dbReference type="PANTHER" id="PTHR30231:SF42">
    <property type="entry name" value="EXONUCLEASE"/>
    <property type="match status" value="1"/>
</dbReference>
<sequence length="285" mass="30553">MTVVALDFETANQSPDSACAIGLAFVEGDRITRRFHTLIRPPEMRFDWGNIRVHGIRPEDVMDAPSFADVWDEISDVFDGALVLAHNASFDMNVLKRSAARFGLDLPAFRSFCTVSMARRLWPDEPSRKLSALATKFGIGFRHHDAGEDAFACAAIALEGVRAAGAVDVKHLAATMGLARTVTADAAPRKGGVAARAMAARGVTTPGQLRFRVAGSRGTPYEIEAIPNARGQLRLACTCPASRFRADCKHRAALRLGDLSAVVGLTPDIERVLAAVLSSPMRGAA</sequence>
<dbReference type="Proteomes" id="UP000531216">
    <property type="component" value="Unassembled WGS sequence"/>
</dbReference>
<feature type="domain" description="SWIM-type" evidence="4">
    <location>
        <begin position="221"/>
        <end position="259"/>
    </location>
</feature>
<dbReference type="InterPro" id="IPR007527">
    <property type="entry name" value="Znf_SWIM"/>
</dbReference>
<dbReference type="EMBL" id="JACIDO010000001">
    <property type="protein sequence ID" value="MBB3934372.1"/>
    <property type="molecule type" value="Genomic_DNA"/>
</dbReference>
<dbReference type="SMART" id="SM00479">
    <property type="entry name" value="EXOIII"/>
    <property type="match status" value="1"/>
</dbReference>
<dbReference type="GO" id="GO:0008408">
    <property type="term" value="F:3'-5' exonuclease activity"/>
    <property type="evidence" value="ECO:0007669"/>
    <property type="project" value="TreeGrafter"/>
</dbReference>
<evidence type="ECO:0000313" key="5">
    <source>
        <dbReference type="EMBL" id="MBB3934372.1"/>
    </source>
</evidence>
<dbReference type="GO" id="GO:0005829">
    <property type="term" value="C:cytosol"/>
    <property type="evidence" value="ECO:0007669"/>
    <property type="project" value="TreeGrafter"/>
</dbReference>
<keyword evidence="3" id="KW-0862">Zinc</keyword>
<dbReference type="OrthoDB" id="9803913at2"/>
<dbReference type="SUPFAM" id="SSF53098">
    <property type="entry name" value="Ribonuclease H-like"/>
    <property type="match status" value="1"/>
</dbReference>
<reference evidence="5 6" key="1">
    <citation type="submission" date="2020-08" db="EMBL/GenBank/DDBJ databases">
        <title>Genomic Encyclopedia of Type Strains, Phase IV (KMG-IV): sequencing the most valuable type-strain genomes for metagenomic binning, comparative biology and taxonomic classification.</title>
        <authorList>
            <person name="Goeker M."/>
        </authorList>
    </citation>
    <scope>NUCLEOTIDE SEQUENCE [LARGE SCALE GENOMIC DNA]</scope>
    <source>
        <strain evidence="5 6">DSM 25024</strain>
    </source>
</reference>
<keyword evidence="5" id="KW-0548">Nucleotidyltransferase</keyword>
<evidence type="ECO:0000256" key="2">
    <source>
        <dbReference type="ARBA" id="ARBA00026073"/>
    </source>
</evidence>
<organism evidence="5 6">
    <name type="scientific">Aureimonas phyllosphaerae</name>
    <dbReference type="NCBI Taxonomy" id="1166078"/>
    <lineage>
        <taxon>Bacteria</taxon>
        <taxon>Pseudomonadati</taxon>
        <taxon>Pseudomonadota</taxon>
        <taxon>Alphaproteobacteria</taxon>
        <taxon>Hyphomicrobiales</taxon>
        <taxon>Aurantimonadaceae</taxon>
        <taxon>Aureimonas</taxon>
    </lineage>
</organism>
<dbReference type="FunFam" id="3.30.420.10:FF:000045">
    <property type="entry name" value="3'-5' exonuclease DinG"/>
    <property type="match status" value="1"/>
</dbReference>
<name>A0A7W6BP73_9HYPH</name>
<proteinExistence type="predicted"/>
<keyword evidence="3" id="KW-0863">Zinc-finger</keyword>
<protein>
    <submittedName>
        <fullName evidence="5">DNA polymerase-3 subunit epsilon</fullName>
        <ecNumber evidence="5">2.7.7.7</ecNumber>
    </submittedName>
</protein>
<dbReference type="PANTHER" id="PTHR30231">
    <property type="entry name" value="DNA POLYMERASE III SUBUNIT EPSILON"/>
    <property type="match status" value="1"/>
</dbReference>
<dbReference type="Gene3D" id="3.30.420.10">
    <property type="entry name" value="Ribonuclease H-like superfamily/Ribonuclease H"/>
    <property type="match status" value="1"/>
</dbReference>
<comment type="function">
    <text evidence="1">DNA polymerase III is a complex, multichain enzyme responsible for most of the replicative synthesis in bacteria. The epsilon subunit contain the editing function and is a proofreading 3'-5' exonuclease.</text>
</comment>
<evidence type="ECO:0000256" key="1">
    <source>
        <dbReference type="ARBA" id="ARBA00025483"/>
    </source>
</evidence>
<gene>
    <name evidence="5" type="ORF">GGR05_000483</name>
</gene>
<keyword evidence="6" id="KW-1185">Reference proteome</keyword>
<comment type="subunit">
    <text evidence="2">DNA polymerase III contains a core (composed of alpha, epsilon and theta chains) that associates with a tau subunit. This core dimerizes to form the POLIII' complex. PolIII' associates with the gamma complex (composed of gamma, delta, delta', psi and chi chains) and with the beta chain to form the complete DNA polymerase III complex.</text>
</comment>
<dbReference type="PROSITE" id="PS50966">
    <property type="entry name" value="ZF_SWIM"/>
    <property type="match status" value="1"/>
</dbReference>